<reference evidence="2" key="1">
    <citation type="submission" date="2022-07" db="EMBL/GenBank/DDBJ databases">
        <title>Sphingomonas sp. nov., a novel bacterium isolated from the north slope of the Mount Everest.</title>
        <authorList>
            <person name="Cui X."/>
            <person name="Liu Y."/>
        </authorList>
    </citation>
    <scope>NUCLEOTIDE SEQUENCE</scope>
    <source>
        <strain evidence="2">S5-59</strain>
    </source>
</reference>
<keyword evidence="1" id="KW-0472">Membrane</keyword>
<name>A0ABY5L7T6_9SPHN</name>
<dbReference type="Proteomes" id="UP001058533">
    <property type="component" value="Chromosome"/>
</dbReference>
<keyword evidence="1" id="KW-0812">Transmembrane</keyword>
<proteinExistence type="predicted"/>
<evidence type="ECO:0000256" key="1">
    <source>
        <dbReference type="SAM" id="Phobius"/>
    </source>
</evidence>
<gene>
    <name evidence="2" type="ORF">NMP03_13690</name>
</gene>
<keyword evidence="1" id="KW-1133">Transmembrane helix</keyword>
<dbReference type="RefSeq" id="WP_256506015.1">
    <property type="nucleotide sequence ID" value="NZ_CP101740.1"/>
</dbReference>
<evidence type="ECO:0000313" key="3">
    <source>
        <dbReference type="Proteomes" id="UP001058533"/>
    </source>
</evidence>
<accession>A0ABY5L7T6</accession>
<dbReference type="EMBL" id="CP101740">
    <property type="protein sequence ID" value="UUL82221.1"/>
    <property type="molecule type" value="Genomic_DNA"/>
</dbReference>
<feature type="transmembrane region" description="Helical" evidence="1">
    <location>
        <begin position="45"/>
        <end position="66"/>
    </location>
</feature>
<organism evidence="2 3">
    <name type="scientific">Sphingomonas qomolangmaensis</name>
    <dbReference type="NCBI Taxonomy" id="2918765"/>
    <lineage>
        <taxon>Bacteria</taxon>
        <taxon>Pseudomonadati</taxon>
        <taxon>Pseudomonadota</taxon>
        <taxon>Alphaproteobacteria</taxon>
        <taxon>Sphingomonadales</taxon>
        <taxon>Sphingomonadaceae</taxon>
        <taxon>Sphingomonas</taxon>
    </lineage>
</organism>
<evidence type="ECO:0008006" key="4">
    <source>
        <dbReference type="Google" id="ProtNLM"/>
    </source>
</evidence>
<keyword evidence="3" id="KW-1185">Reference proteome</keyword>
<sequence length="182" mass="19749">MTDRPKIADLNPAGLAFAQHNLEEDRKAYERLIARRDAIADKLRFGAIALNAGSLIALLSVMGGAATRESWIGLSTTHARWVAAAFVLGILVSGAGAVTEHWLVARSSGDAFARMKGAGSVLALHQANFDDETNAGLFEAITTYQELKLVEFQYSWWSICLQNISYGCWIFGALMIVDSVLS</sequence>
<protein>
    <recommendedName>
        <fullName evidence="4">SMODS and SLOG-associating 2TM effector domain-containing protein</fullName>
    </recommendedName>
</protein>
<feature type="transmembrane region" description="Helical" evidence="1">
    <location>
        <begin position="154"/>
        <end position="177"/>
    </location>
</feature>
<feature type="transmembrane region" description="Helical" evidence="1">
    <location>
        <begin position="78"/>
        <end position="98"/>
    </location>
</feature>
<evidence type="ECO:0000313" key="2">
    <source>
        <dbReference type="EMBL" id="UUL82221.1"/>
    </source>
</evidence>